<dbReference type="Pfam" id="PF14390">
    <property type="entry name" value="DUF4420"/>
    <property type="match status" value="1"/>
</dbReference>
<dbReference type="OrthoDB" id="5100136at2"/>
<proteinExistence type="predicted"/>
<accession>A0A2M9CM21</accession>
<dbReference type="AlphaFoldDB" id="A0A2M9CM21"/>
<gene>
    <name evidence="1" type="ORF">CLV46_2530</name>
</gene>
<protein>
    <submittedName>
        <fullName evidence="1">Putative PD-(D/E)XK family protein DUF4420</fullName>
    </submittedName>
</protein>
<comment type="caution">
    <text evidence="1">The sequence shown here is derived from an EMBL/GenBank/DDBJ whole genome shotgun (WGS) entry which is preliminary data.</text>
</comment>
<dbReference type="EMBL" id="PGFF01000001">
    <property type="protein sequence ID" value="PJJ72951.1"/>
    <property type="molecule type" value="Genomic_DNA"/>
</dbReference>
<dbReference type="RefSeq" id="WP_100365089.1">
    <property type="nucleotide sequence ID" value="NZ_PGFF01000001.1"/>
</dbReference>
<dbReference type="InterPro" id="IPR025534">
    <property type="entry name" value="DUF4420"/>
</dbReference>
<reference evidence="1 2" key="1">
    <citation type="submission" date="2017-11" db="EMBL/GenBank/DDBJ databases">
        <title>Genomic Encyclopedia of Archaeal and Bacterial Type Strains, Phase II (KMG-II): From Individual Species to Whole Genera.</title>
        <authorList>
            <person name="Goeker M."/>
        </authorList>
    </citation>
    <scope>NUCLEOTIDE SEQUENCE [LARGE SCALE GENOMIC DNA]</scope>
    <source>
        <strain evidence="1 2">DSM 27393</strain>
    </source>
</reference>
<name>A0A2M9CM21_9MICO</name>
<evidence type="ECO:0000313" key="2">
    <source>
        <dbReference type="Proteomes" id="UP000228758"/>
    </source>
</evidence>
<sequence>MSIEKQLETGWAVLQAPRDRELEAFDLDLRLNGFPCRIALDRNGVRHLLIPISDIKPVTPAPRQNLEVSSRWLEIGGSVSANLDLSCPDGTLRREFDEVIGDVLESVRDAADVQAAALTCIERWRRLFRTSRFGALSPEARLGLYAELSVLLAGVRSATGMPVSAWRGPLRERHDFEVAGMCLEVKGVGANASAVTIHGLDQLESHDGRELELLLISVTDEPAGQSIDELIAEIRIATVEQAQFEALLALTGWTENLHADRYAIEGVRAIPMSDAVPSLSTSRLAGGIVPEGVDRVRYDLALNVLMPHGRPTTVDDVFTGVRR</sequence>
<dbReference type="Proteomes" id="UP000228758">
    <property type="component" value="Unassembled WGS sequence"/>
</dbReference>
<evidence type="ECO:0000313" key="1">
    <source>
        <dbReference type="EMBL" id="PJJ72951.1"/>
    </source>
</evidence>
<organism evidence="1 2">
    <name type="scientific">Diaminobutyricimonas aerilata</name>
    <dbReference type="NCBI Taxonomy" id="1162967"/>
    <lineage>
        <taxon>Bacteria</taxon>
        <taxon>Bacillati</taxon>
        <taxon>Actinomycetota</taxon>
        <taxon>Actinomycetes</taxon>
        <taxon>Micrococcales</taxon>
        <taxon>Microbacteriaceae</taxon>
        <taxon>Diaminobutyricimonas</taxon>
    </lineage>
</organism>
<keyword evidence="2" id="KW-1185">Reference proteome</keyword>